<keyword evidence="12 15" id="KW-0496">Mitochondrion</keyword>
<dbReference type="InterPro" id="IPR042106">
    <property type="entry name" value="Nuo/plastoQ_OxRdtase_6_NuoJ"/>
</dbReference>
<dbReference type="GO" id="GO:0031966">
    <property type="term" value="C:mitochondrial membrane"/>
    <property type="evidence" value="ECO:0007669"/>
    <property type="project" value="UniProtKB-SubCell"/>
</dbReference>
<dbReference type="EC" id="7.1.1.2" evidence="3 15"/>
<keyword evidence="6 15" id="KW-0679">Respiratory chain</keyword>
<keyword evidence="7 15" id="KW-0812">Transmembrane</keyword>
<evidence type="ECO:0000256" key="6">
    <source>
        <dbReference type="ARBA" id="ARBA00022660"/>
    </source>
</evidence>
<evidence type="ECO:0000256" key="15">
    <source>
        <dbReference type="RuleBase" id="RU004430"/>
    </source>
</evidence>
<dbReference type="AlphaFoldDB" id="A0A0C5C4U5"/>
<evidence type="ECO:0000313" key="16">
    <source>
        <dbReference type="EMBL" id="AJN91094.1"/>
    </source>
</evidence>
<evidence type="ECO:0000256" key="10">
    <source>
        <dbReference type="ARBA" id="ARBA00022989"/>
    </source>
</evidence>
<keyword evidence="13 15" id="KW-0472">Membrane</keyword>
<geneLocation type="mitochondrion" evidence="16"/>
<dbReference type="InterPro" id="IPR050269">
    <property type="entry name" value="ComplexI_Subunit6"/>
</dbReference>
<comment type="similarity">
    <text evidence="2 15">Belongs to the complex I subunit 6 family.</text>
</comment>
<reference evidence="16" key="1">
    <citation type="submission" date="2014-12" db="EMBL/GenBank/DDBJ databases">
        <title>Complete mitochondrial genome of the Antarctic dragonfish, Parachaenichthys charcoti (Notothenioidei: Bathydraconidae).</title>
        <authorList>
            <person name="Park H."/>
            <person name="Kang S."/>
        </authorList>
    </citation>
    <scope>NUCLEOTIDE SEQUENCE</scope>
</reference>
<evidence type="ECO:0000256" key="8">
    <source>
        <dbReference type="ARBA" id="ARBA00022967"/>
    </source>
</evidence>
<comment type="subcellular location">
    <subcellularLocation>
        <location evidence="1 15">Mitochondrion membrane</location>
        <topology evidence="1 15">Multi-pass membrane protein</topology>
    </subcellularLocation>
</comment>
<accession>A0A0C5C4U5</accession>
<gene>
    <name evidence="16" type="primary">ND6</name>
</gene>
<evidence type="ECO:0000256" key="4">
    <source>
        <dbReference type="ARBA" id="ARBA00021095"/>
    </source>
</evidence>
<comment type="catalytic activity">
    <reaction evidence="14 15">
        <text>a ubiquinone + NADH + 5 H(+)(in) = a ubiquinol + NAD(+) + 4 H(+)(out)</text>
        <dbReference type="Rhea" id="RHEA:29091"/>
        <dbReference type="Rhea" id="RHEA-COMP:9565"/>
        <dbReference type="Rhea" id="RHEA-COMP:9566"/>
        <dbReference type="ChEBI" id="CHEBI:15378"/>
        <dbReference type="ChEBI" id="CHEBI:16389"/>
        <dbReference type="ChEBI" id="CHEBI:17976"/>
        <dbReference type="ChEBI" id="CHEBI:57540"/>
        <dbReference type="ChEBI" id="CHEBI:57945"/>
        <dbReference type="EC" id="7.1.1.2"/>
    </reaction>
</comment>
<sequence length="174" mass="18091">MLYFGYLVMLGVVVGMVVVAANPSPFYAALGVVMVAAAGCGFIMCVGGTFLCLVLFLIYLGGMLVVFAYSAALCAEVHPTGLAEGSVLKCMVGYFAVVAGVAVFQGSSEAPVYWWFMGEESELSVVQGETDGVSEAYGSGGICLVVCAWVLLVALYVALEVSRGSSRGPVRPIK</sequence>
<dbReference type="GO" id="GO:0008137">
    <property type="term" value="F:NADH dehydrogenase (ubiquinone) activity"/>
    <property type="evidence" value="ECO:0007669"/>
    <property type="project" value="UniProtKB-UniRule"/>
</dbReference>
<evidence type="ECO:0000256" key="2">
    <source>
        <dbReference type="ARBA" id="ARBA00005698"/>
    </source>
</evidence>
<evidence type="ECO:0000256" key="13">
    <source>
        <dbReference type="ARBA" id="ARBA00023136"/>
    </source>
</evidence>
<evidence type="ECO:0000256" key="7">
    <source>
        <dbReference type="ARBA" id="ARBA00022692"/>
    </source>
</evidence>
<evidence type="ECO:0000256" key="9">
    <source>
        <dbReference type="ARBA" id="ARBA00022982"/>
    </source>
</evidence>
<name>A0A0C5C4U5_PARCR</name>
<feature type="transmembrane region" description="Helical" evidence="15">
    <location>
        <begin position="29"/>
        <end position="50"/>
    </location>
</feature>
<evidence type="ECO:0000256" key="11">
    <source>
        <dbReference type="ARBA" id="ARBA00023027"/>
    </source>
</evidence>
<dbReference type="GeneID" id="23631900"/>
<keyword evidence="9 15" id="KW-0249">Electron transport</keyword>
<keyword evidence="15" id="KW-0830">Ubiquinone</keyword>
<evidence type="ECO:0000256" key="1">
    <source>
        <dbReference type="ARBA" id="ARBA00004225"/>
    </source>
</evidence>
<feature type="transmembrane region" description="Helical" evidence="15">
    <location>
        <begin position="56"/>
        <end position="75"/>
    </location>
</feature>
<dbReference type="InterPro" id="IPR001457">
    <property type="entry name" value="NADH_UbQ/plastoQ_OxRdtase_su6"/>
</dbReference>
<dbReference type="EMBL" id="KP300644">
    <property type="protein sequence ID" value="AJN91094.1"/>
    <property type="molecule type" value="Genomic_DNA"/>
</dbReference>
<dbReference type="RefSeq" id="YP_009123820.1">
    <property type="nucleotide sequence ID" value="NC_026578.1"/>
</dbReference>
<keyword evidence="11 15" id="KW-0520">NAD</keyword>
<dbReference type="PANTHER" id="PTHR11435">
    <property type="entry name" value="NADH UBIQUINONE OXIDOREDUCTASE SUBUNIT ND6"/>
    <property type="match status" value="1"/>
</dbReference>
<dbReference type="Gene3D" id="1.20.120.1200">
    <property type="entry name" value="NADH-ubiquinone/plastoquinone oxidoreductase chain 6, subunit NuoJ"/>
    <property type="match status" value="1"/>
</dbReference>
<keyword evidence="8 15" id="KW-1278">Translocase</keyword>
<keyword evidence="5 15" id="KW-0813">Transport</keyword>
<feature type="transmembrane region" description="Helical" evidence="15">
    <location>
        <begin position="136"/>
        <end position="159"/>
    </location>
</feature>
<evidence type="ECO:0000256" key="12">
    <source>
        <dbReference type="ARBA" id="ARBA00023128"/>
    </source>
</evidence>
<evidence type="ECO:0000256" key="3">
    <source>
        <dbReference type="ARBA" id="ARBA00012944"/>
    </source>
</evidence>
<keyword evidence="10 15" id="KW-1133">Transmembrane helix</keyword>
<protein>
    <recommendedName>
        <fullName evidence="4 15">NADH-ubiquinone oxidoreductase chain 6</fullName>
        <ecNumber evidence="3 15">7.1.1.2</ecNumber>
    </recommendedName>
</protein>
<dbReference type="Pfam" id="PF00499">
    <property type="entry name" value="Oxidored_q3"/>
    <property type="match status" value="1"/>
</dbReference>
<dbReference type="CTD" id="4541"/>
<comment type="function">
    <text evidence="15">Core subunit of the mitochondrial membrane respiratory chain NADH dehydrogenase (Complex I) which catalyzes electron transfer from NADH through the respiratory chain, using ubiquinone as an electron acceptor. Essential for the catalytic activity and assembly of complex I.</text>
</comment>
<proteinExistence type="inferred from homology"/>
<dbReference type="PANTHER" id="PTHR11435:SF1">
    <property type="entry name" value="NADH-UBIQUINONE OXIDOREDUCTASE CHAIN 6"/>
    <property type="match status" value="1"/>
</dbReference>
<feature type="transmembrane region" description="Helical" evidence="15">
    <location>
        <begin position="6"/>
        <end position="22"/>
    </location>
</feature>
<evidence type="ECO:0000256" key="5">
    <source>
        <dbReference type="ARBA" id="ARBA00022448"/>
    </source>
</evidence>
<organism evidence="16">
    <name type="scientific">Parachaenichthys charcoti</name>
    <name type="common">Charcot's dragonfish</name>
    <name type="synonym">Chaenichthys charcoti</name>
    <dbReference type="NCBI Taxonomy" id="36187"/>
    <lineage>
        <taxon>Eukaryota</taxon>
        <taxon>Metazoa</taxon>
        <taxon>Chordata</taxon>
        <taxon>Craniata</taxon>
        <taxon>Vertebrata</taxon>
        <taxon>Euteleostomi</taxon>
        <taxon>Actinopterygii</taxon>
        <taxon>Neopterygii</taxon>
        <taxon>Teleostei</taxon>
        <taxon>Neoteleostei</taxon>
        <taxon>Acanthomorphata</taxon>
        <taxon>Eupercaria</taxon>
        <taxon>Perciformes</taxon>
        <taxon>Notothenioidei</taxon>
        <taxon>Bathydraconidae</taxon>
        <taxon>Parachaenichthys</taxon>
    </lineage>
</organism>
<evidence type="ECO:0000256" key="14">
    <source>
        <dbReference type="ARBA" id="ARBA00049551"/>
    </source>
</evidence>